<organism evidence="2 3">
    <name type="scientific">Chrysochromulina tobinii</name>
    <dbReference type="NCBI Taxonomy" id="1460289"/>
    <lineage>
        <taxon>Eukaryota</taxon>
        <taxon>Haptista</taxon>
        <taxon>Haptophyta</taxon>
        <taxon>Prymnesiophyceae</taxon>
        <taxon>Prymnesiales</taxon>
        <taxon>Chrysochromulinaceae</taxon>
        <taxon>Chrysochromulina</taxon>
    </lineage>
</organism>
<feature type="non-terminal residue" evidence="2">
    <location>
        <position position="134"/>
    </location>
</feature>
<dbReference type="Proteomes" id="UP000037460">
    <property type="component" value="Unassembled WGS sequence"/>
</dbReference>
<dbReference type="InterPro" id="IPR027484">
    <property type="entry name" value="PInositol-4-P-5-kinase_N"/>
</dbReference>
<dbReference type="AlphaFoldDB" id="A0A0M0JU86"/>
<dbReference type="OrthoDB" id="20783at2759"/>
<dbReference type="GO" id="GO:0005886">
    <property type="term" value="C:plasma membrane"/>
    <property type="evidence" value="ECO:0007669"/>
    <property type="project" value="TreeGrafter"/>
</dbReference>
<keyword evidence="2" id="KW-0808">Transferase</keyword>
<evidence type="ECO:0000256" key="1">
    <source>
        <dbReference type="SAM" id="MobiDB-lite"/>
    </source>
</evidence>
<dbReference type="InterPro" id="IPR023610">
    <property type="entry name" value="PInositol-4/5-P-5/4-kinase"/>
</dbReference>
<dbReference type="EMBL" id="JWZX01002299">
    <property type="protein sequence ID" value="KOO30070.1"/>
    <property type="molecule type" value="Genomic_DNA"/>
</dbReference>
<proteinExistence type="predicted"/>
<dbReference type="PANTHER" id="PTHR23086:SF8">
    <property type="entry name" value="PHOSPHATIDYLINOSITOL 5-PHOSPHATE 4-KINASE, ISOFORM A"/>
    <property type="match status" value="1"/>
</dbReference>
<evidence type="ECO:0000313" key="3">
    <source>
        <dbReference type="Proteomes" id="UP000037460"/>
    </source>
</evidence>
<keyword evidence="3" id="KW-1185">Reference proteome</keyword>
<dbReference type="GO" id="GO:0016308">
    <property type="term" value="F:1-phosphatidylinositol-4-phosphate 5-kinase activity"/>
    <property type="evidence" value="ECO:0007669"/>
    <property type="project" value="TreeGrafter"/>
</dbReference>
<reference evidence="3" key="1">
    <citation type="journal article" date="2015" name="PLoS Genet.">
        <title>Genome Sequence and Transcriptome Analyses of Chrysochromulina tobin: Metabolic Tools for Enhanced Algal Fitness in the Prominent Order Prymnesiales (Haptophyceae).</title>
        <authorList>
            <person name="Hovde B.T."/>
            <person name="Deodato C.R."/>
            <person name="Hunsperger H.M."/>
            <person name="Ryken S.A."/>
            <person name="Yost W."/>
            <person name="Jha R.K."/>
            <person name="Patterson J."/>
            <person name="Monnat R.J. Jr."/>
            <person name="Barlow S.B."/>
            <person name="Starkenburg S.R."/>
            <person name="Cattolico R.A."/>
        </authorList>
    </citation>
    <scope>NUCLEOTIDE SEQUENCE</scope>
    <source>
        <strain evidence="3">CCMP291</strain>
    </source>
</reference>
<sequence>MSSTAVKEQHARIAAALTAGGIGASASPDSSVRSEPETSEKADTSKLISAGHESFDLIFMMLLGIRTAISKFANVPQRELAPNEFDDKWDGDFLAKGSADTPAHTQQDFRFRDFSPLVFRQIREHFGVTNEEYL</sequence>
<dbReference type="GO" id="GO:0046854">
    <property type="term" value="P:phosphatidylinositol phosphate biosynthetic process"/>
    <property type="evidence" value="ECO:0007669"/>
    <property type="project" value="TreeGrafter"/>
</dbReference>
<name>A0A0M0JU86_9EUKA</name>
<keyword evidence="2" id="KW-0418">Kinase</keyword>
<feature type="region of interest" description="Disordered" evidence="1">
    <location>
        <begin position="22"/>
        <end position="46"/>
    </location>
</feature>
<comment type="caution">
    <text evidence="2">The sequence shown here is derived from an EMBL/GenBank/DDBJ whole genome shotgun (WGS) entry which is preliminary data.</text>
</comment>
<protein>
    <submittedName>
        <fullName evidence="2">Phosphatidylinositol-4-phosphate 5-kinase 1-like protein</fullName>
    </submittedName>
</protein>
<gene>
    <name evidence="2" type="ORF">Ctob_005588</name>
</gene>
<dbReference type="Gene3D" id="3.30.800.10">
    <property type="entry name" value="Phosphatidylinositol Phosphate Kinase II Beta"/>
    <property type="match status" value="1"/>
</dbReference>
<feature type="compositionally biased region" description="Basic and acidic residues" evidence="1">
    <location>
        <begin position="32"/>
        <end position="44"/>
    </location>
</feature>
<dbReference type="SUPFAM" id="SSF56104">
    <property type="entry name" value="SAICAR synthase-like"/>
    <property type="match status" value="1"/>
</dbReference>
<evidence type="ECO:0000313" key="2">
    <source>
        <dbReference type="EMBL" id="KOO30070.1"/>
    </source>
</evidence>
<accession>A0A0M0JU86</accession>
<dbReference type="PANTHER" id="PTHR23086">
    <property type="entry name" value="PHOSPHATIDYLINOSITOL-4-PHOSPHATE 5-KINASE"/>
    <property type="match status" value="1"/>
</dbReference>